<keyword evidence="4 5" id="KW-0472">Membrane</keyword>
<evidence type="ECO:0000256" key="1">
    <source>
        <dbReference type="ARBA" id="ARBA00004141"/>
    </source>
</evidence>
<evidence type="ECO:0000313" key="8">
    <source>
        <dbReference type="Proteomes" id="UP000054018"/>
    </source>
</evidence>
<dbReference type="STRING" id="765257.A0A0C9ZMD7"/>
<feature type="transmembrane region" description="Helical" evidence="5">
    <location>
        <begin position="111"/>
        <end position="132"/>
    </location>
</feature>
<accession>A0A0C9ZMD7</accession>
<dbReference type="GO" id="GO:0016020">
    <property type="term" value="C:membrane"/>
    <property type="evidence" value="ECO:0007669"/>
    <property type="project" value="UniProtKB-SubCell"/>
</dbReference>
<feature type="transmembrane region" description="Helical" evidence="5">
    <location>
        <begin position="360"/>
        <end position="378"/>
    </location>
</feature>
<dbReference type="OrthoDB" id="2159384at2759"/>
<dbReference type="AlphaFoldDB" id="A0A0C9ZMD7"/>
<feature type="domain" description="EXS" evidence="6">
    <location>
        <begin position="195"/>
        <end position="452"/>
    </location>
</feature>
<evidence type="ECO:0000313" key="7">
    <source>
        <dbReference type="EMBL" id="KIK27044.1"/>
    </source>
</evidence>
<dbReference type="EMBL" id="KN833698">
    <property type="protein sequence ID" value="KIK27044.1"/>
    <property type="molecule type" value="Genomic_DNA"/>
</dbReference>
<proteinExistence type="predicted"/>
<reference evidence="8" key="2">
    <citation type="submission" date="2015-01" db="EMBL/GenBank/DDBJ databases">
        <title>Evolutionary Origins and Diversification of the Mycorrhizal Mutualists.</title>
        <authorList>
            <consortium name="DOE Joint Genome Institute"/>
            <consortium name="Mycorrhizal Genomics Consortium"/>
            <person name="Kohler A."/>
            <person name="Kuo A."/>
            <person name="Nagy L.G."/>
            <person name="Floudas D."/>
            <person name="Copeland A."/>
            <person name="Barry K.W."/>
            <person name="Cichocki N."/>
            <person name="Veneault-Fourrey C."/>
            <person name="LaButti K."/>
            <person name="Lindquist E.A."/>
            <person name="Lipzen A."/>
            <person name="Lundell T."/>
            <person name="Morin E."/>
            <person name="Murat C."/>
            <person name="Riley R."/>
            <person name="Ohm R."/>
            <person name="Sun H."/>
            <person name="Tunlid A."/>
            <person name="Henrissat B."/>
            <person name="Grigoriev I.V."/>
            <person name="Hibbett D.S."/>
            <person name="Martin F."/>
        </authorList>
    </citation>
    <scope>NUCLEOTIDE SEQUENCE [LARGE SCALE GENOMIC DNA]</scope>
    <source>
        <strain evidence="8">441</strain>
    </source>
</reference>
<comment type="subcellular location">
    <subcellularLocation>
        <location evidence="1">Membrane</location>
        <topology evidence="1">Multi-pass membrane protein</topology>
    </subcellularLocation>
</comment>
<sequence length="455" mass="52134">MDAQLEKPLAALFPLPFRVLFLVGLGILGWATNLHGLERLGVDGPSILELQDRSYLPLRSSSPSRHKQPSAHAFYAPLYRLFVIYSAWCFGAWLLYRAQTRSNLALVDVFAYIPGVCILCVLTVLLCTVDIVQKRERDSFLLSAERCCFSASDSPIHFSDVIFADILTSYAKVLGDLWLSFWMLLPGGSLLSIPTHEGWYQWVLPCLMSVPYAIRLRQCLIEYRSPSNTSRRPLFNAIKYASSFPVIFLSAAQRLVESEVVKASGLSAEHKGWHWEYPLFQLWLFSVAVNSLYSFWWDVTNDWGLDLLNLRHTESHAVVFPFQQTVTADRSPSHLRSSRALSFRRAGRHGSPYPYGLRPILLYPLLVYPLIVFLNLVLRMTWSIKLSSHLHLQSEGSVVIFCLEVAELLRRWMWVFLRIEWEVVKRGRDRERSADTTDELELLDAHKDPVVTSIL</sequence>
<feature type="transmembrane region" description="Helical" evidence="5">
    <location>
        <begin position="12"/>
        <end position="31"/>
    </location>
</feature>
<protein>
    <recommendedName>
        <fullName evidence="6">EXS domain-containing protein</fullName>
    </recommendedName>
</protein>
<name>A0A0C9ZMD7_9AGAM</name>
<reference evidence="7 8" key="1">
    <citation type="submission" date="2014-04" db="EMBL/GenBank/DDBJ databases">
        <authorList>
            <consortium name="DOE Joint Genome Institute"/>
            <person name="Kuo A."/>
            <person name="Kohler A."/>
            <person name="Costa M.D."/>
            <person name="Nagy L.G."/>
            <person name="Floudas D."/>
            <person name="Copeland A."/>
            <person name="Barry K.W."/>
            <person name="Cichocki N."/>
            <person name="Veneault-Fourrey C."/>
            <person name="LaButti K."/>
            <person name="Lindquist E.A."/>
            <person name="Lipzen A."/>
            <person name="Lundell T."/>
            <person name="Morin E."/>
            <person name="Murat C."/>
            <person name="Sun H."/>
            <person name="Tunlid A."/>
            <person name="Henrissat B."/>
            <person name="Grigoriev I.V."/>
            <person name="Hibbett D.S."/>
            <person name="Martin F."/>
            <person name="Nordberg H.P."/>
            <person name="Cantor M.N."/>
            <person name="Hua S.X."/>
        </authorList>
    </citation>
    <scope>NUCLEOTIDE SEQUENCE [LARGE SCALE GENOMIC DNA]</scope>
    <source>
        <strain evidence="7 8">441</strain>
    </source>
</reference>
<keyword evidence="8" id="KW-1185">Reference proteome</keyword>
<dbReference type="PANTHER" id="PTHR10783">
    <property type="entry name" value="XENOTROPIC AND POLYTROPIC RETROVIRUS RECEPTOR 1-RELATED"/>
    <property type="match status" value="1"/>
</dbReference>
<organism evidence="7 8">
    <name type="scientific">Pisolithus microcarpus 441</name>
    <dbReference type="NCBI Taxonomy" id="765257"/>
    <lineage>
        <taxon>Eukaryota</taxon>
        <taxon>Fungi</taxon>
        <taxon>Dikarya</taxon>
        <taxon>Basidiomycota</taxon>
        <taxon>Agaricomycotina</taxon>
        <taxon>Agaricomycetes</taxon>
        <taxon>Agaricomycetidae</taxon>
        <taxon>Boletales</taxon>
        <taxon>Sclerodermatineae</taxon>
        <taxon>Pisolithaceae</taxon>
        <taxon>Pisolithus</taxon>
    </lineage>
</organism>
<evidence type="ECO:0000256" key="5">
    <source>
        <dbReference type="SAM" id="Phobius"/>
    </source>
</evidence>
<dbReference type="GO" id="GO:0005737">
    <property type="term" value="C:cytoplasm"/>
    <property type="evidence" value="ECO:0007669"/>
    <property type="project" value="TreeGrafter"/>
</dbReference>
<keyword evidence="2 5" id="KW-0812">Transmembrane</keyword>
<evidence type="ECO:0000259" key="6">
    <source>
        <dbReference type="PROSITE" id="PS51380"/>
    </source>
</evidence>
<dbReference type="Proteomes" id="UP000054018">
    <property type="component" value="Unassembled WGS sequence"/>
</dbReference>
<dbReference type="InterPro" id="IPR004342">
    <property type="entry name" value="EXS_C"/>
</dbReference>
<evidence type="ECO:0000256" key="3">
    <source>
        <dbReference type="ARBA" id="ARBA00022989"/>
    </source>
</evidence>
<dbReference type="PROSITE" id="PS51380">
    <property type="entry name" value="EXS"/>
    <property type="match status" value="1"/>
</dbReference>
<feature type="transmembrane region" description="Helical" evidence="5">
    <location>
        <begin position="74"/>
        <end position="96"/>
    </location>
</feature>
<evidence type="ECO:0000256" key="4">
    <source>
        <dbReference type="ARBA" id="ARBA00023136"/>
    </source>
</evidence>
<dbReference type="Pfam" id="PF03124">
    <property type="entry name" value="EXS"/>
    <property type="match status" value="1"/>
</dbReference>
<evidence type="ECO:0000256" key="2">
    <source>
        <dbReference type="ARBA" id="ARBA00022692"/>
    </source>
</evidence>
<dbReference type="HOGENOM" id="CLU_024081_2_1_1"/>
<dbReference type="PANTHER" id="PTHR10783:SF46">
    <property type="entry name" value="PROTEIN ERD1 HOMOLOG 2"/>
    <property type="match status" value="1"/>
</dbReference>
<keyword evidence="3 5" id="KW-1133">Transmembrane helix</keyword>
<gene>
    <name evidence="7" type="ORF">PISMIDRAFT_675342</name>
</gene>